<dbReference type="OrthoDB" id="4082764at2759"/>
<dbReference type="RefSeq" id="XP_034010280.1">
    <property type="nucleotide sequence ID" value="XM_034157797.1"/>
</dbReference>
<feature type="transmembrane region" description="Helical" evidence="1">
    <location>
        <begin position="101"/>
        <end position="122"/>
    </location>
</feature>
<gene>
    <name evidence="2" type="ORF">DIURU_004877</name>
</gene>
<keyword evidence="3" id="KW-1185">Reference proteome</keyword>
<protein>
    <submittedName>
        <fullName evidence="2">Uncharacterized protein</fullName>
    </submittedName>
</protein>
<evidence type="ECO:0000313" key="2">
    <source>
        <dbReference type="EMBL" id="KAA8898023.1"/>
    </source>
</evidence>
<keyword evidence="1" id="KW-0472">Membrane</keyword>
<name>A0A642UFC5_DIURU</name>
<dbReference type="GeneID" id="54783528"/>
<keyword evidence="1" id="KW-1133">Transmembrane helix</keyword>
<dbReference type="InterPro" id="IPR024297">
    <property type="entry name" value="Pho86"/>
</dbReference>
<dbReference type="Proteomes" id="UP000449547">
    <property type="component" value="Unassembled WGS sequence"/>
</dbReference>
<proteinExistence type="predicted"/>
<evidence type="ECO:0000256" key="1">
    <source>
        <dbReference type="SAM" id="Phobius"/>
    </source>
</evidence>
<dbReference type="AlphaFoldDB" id="A0A642UFC5"/>
<sequence>MTRQVDLNLNEPLDAAAKPTLSKTPLVPKYATAAATLQGDYYVQEQSNLNRYLFWSPISKVYMTLVIGTALTYALWDYVVISDTPMEFLQYFRRTEVWVQLVIILPALVLIVISLGLVIFLVSDDLKDVSRNLVGNGYVNEIFGFDLVKFAKLDVDSNVPKQREQLSLGDNTQIIVYRDSPIAIATVVPDPKSTVSDFIVRISGMNIRKVYSKVDFDQLVLEWSIIRARQLLQRRAEKESIKSISGCKITVLVDAYSFDQHRVSLLLKNGFSLLSSTYQLNPFGAAPQHWQVGLQKVFSVARRTYGLVFVVDNEDADLLMKAVKTSGFLATTDNVKRRRPAA</sequence>
<keyword evidence="1" id="KW-0812">Transmembrane</keyword>
<dbReference type="OMA" id="ELWGVQF"/>
<dbReference type="VEuPathDB" id="FungiDB:DIURU_004877"/>
<comment type="caution">
    <text evidence="2">The sequence shown here is derived from an EMBL/GenBank/DDBJ whole genome shotgun (WGS) entry which is preliminary data.</text>
</comment>
<accession>A0A642UFC5</accession>
<organism evidence="2 3">
    <name type="scientific">Diutina rugosa</name>
    <name type="common">Yeast</name>
    <name type="synonym">Candida rugosa</name>
    <dbReference type="NCBI Taxonomy" id="5481"/>
    <lineage>
        <taxon>Eukaryota</taxon>
        <taxon>Fungi</taxon>
        <taxon>Dikarya</taxon>
        <taxon>Ascomycota</taxon>
        <taxon>Saccharomycotina</taxon>
        <taxon>Pichiomycetes</taxon>
        <taxon>Debaryomycetaceae</taxon>
        <taxon>Diutina</taxon>
    </lineage>
</organism>
<dbReference type="EMBL" id="SWFT01000149">
    <property type="protein sequence ID" value="KAA8898023.1"/>
    <property type="molecule type" value="Genomic_DNA"/>
</dbReference>
<evidence type="ECO:0000313" key="3">
    <source>
        <dbReference type="Proteomes" id="UP000449547"/>
    </source>
</evidence>
<reference evidence="2 3" key="1">
    <citation type="submission" date="2019-07" db="EMBL/GenBank/DDBJ databases">
        <title>Genome assembly of two rare yeast pathogens: Diutina rugosa and Trichomonascus ciferrii.</title>
        <authorList>
            <person name="Mixao V."/>
            <person name="Saus E."/>
            <person name="Hansen A."/>
            <person name="Lass-Flor C."/>
            <person name="Gabaldon T."/>
        </authorList>
    </citation>
    <scope>NUCLEOTIDE SEQUENCE [LARGE SCALE GENOMIC DNA]</scope>
    <source>
        <strain evidence="2 3">CBS 613</strain>
    </source>
</reference>
<dbReference type="Pfam" id="PF11124">
    <property type="entry name" value="Pho86"/>
    <property type="match status" value="1"/>
</dbReference>
<feature type="transmembrane region" description="Helical" evidence="1">
    <location>
        <begin position="61"/>
        <end position="81"/>
    </location>
</feature>